<dbReference type="PANTHER" id="PTHR37314:SF4">
    <property type="entry name" value="UPF0700 TRANSMEMBRANE PROTEIN YOAK"/>
    <property type="match status" value="1"/>
</dbReference>
<organism evidence="2 3">
    <name type="scientific">Mycobacterium attenuatum</name>
    <dbReference type="NCBI Taxonomy" id="2341086"/>
    <lineage>
        <taxon>Bacteria</taxon>
        <taxon>Bacillati</taxon>
        <taxon>Actinomycetota</taxon>
        <taxon>Actinomycetes</taxon>
        <taxon>Mycobacteriales</taxon>
        <taxon>Mycobacteriaceae</taxon>
        <taxon>Mycobacterium</taxon>
    </lineage>
</organism>
<sequence>MAADSVAVDHSNDRLNRAFPGCAVRLCELARPRPNSADPGGLWKHARVQKELYDSEAKLSWVLAGLAGVLGATAFTHSAGYFVTFMTGNAQRAVLGVFRDDVWLSITASLLIVCFVGGVVIASICRRHLWVAHPHGPTVLTTFSLVAATSLDILLGGWEQTLLDFVPILFIVFGIGALNTSFVKDGEVSVPLSYVTGTLVKMGQGIERHLAGGKAADWLGYFLLYASFTLGAAAGGVISLVVSGSQMLAAATIVCAITTGYTYFHSDRRALLKGS</sequence>
<evidence type="ECO:0008006" key="4">
    <source>
        <dbReference type="Google" id="ProtNLM"/>
    </source>
</evidence>
<feature type="transmembrane region" description="Helical" evidence="1">
    <location>
        <begin position="59"/>
        <end position="82"/>
    </location>
</feature>
<reference evidence="2 3" key="1">
    <citation type="submission" date="2018-09" db="EMBL/GenBank/DDBJ databases">
        <authorList>
            <person name="Tagini F."/>
        </authorList>
    </citation>
    <scope>NUCLEOTIDE SEQUENCE [LARGE SCALE GENOMIC DNA]</scope>
    <source>
        <strain evidence="2 3">MK136</strain>
    </source>
</reference>
<feature type="transmembrane region" description="Helical" evidence="1">
    <location>
        <begin position="164"/>
        <end position="183"/>
    </location>
</feature>
<keyword evidence="1" id="KW-0812">Transmembrane</keyword>
<dbReference type="Pfam" id="PF06912">
    <property type="entry name" value="DUF1275"/>
    <property type="match status" value="1"/>
</dbReference>
<dbReference type="PANTHER" id="PTHR37314">
    <property type="entry name" value="SLR0142 PROTEIN"/>
    <property type="match status" value="1"/>
</dbReference>
<accession>A0A498PMP9</accession>
<evidence type="ECO:0000313" key="3">
    <source>
        <dbReference type="Proteomes" id="UP000273307"/>
    </source>
</evidence>
<dbReference type="Proteomes" id="UP000273307">
    <property type="component" value="Unassembled WGS sequence"/>
</dbReference>
<name>A0A498PMP9_9MYCO</name>
<feature type="transmembrane region" description="Helical" evidence="1">
    <location>
        <begin position="247"/>
        <end position="264"/>
    </location>
</feature>
<keyword evidence="1" id="KW-0472">Membrane</keyword>
<evidence type="ECO:0000313" key="2">
    <source>
        <dbReference type="EMBL" id="VBA32028.1"/>
    </source>
</evidence>
<dbReference type="InterPro" id="IPR010699">
    <property type="entry name" value="DUF1275"/>
</dbReference>
<feature type="transmembrane region" description="Helical" evidence="1">
    <location>
        <begin position="218"/>
        <end position="241"/>
    </location>
</feature>
<feature type="transmembrane region" description="Helical" evidence="1">
    <location>
        <begin position="102"/>
        <end position="125"/>
    </location>
</feature>
<dbReference type="AlphaFoldDB" id="A0A498PMP9"/>
<dbReference type="EMBL" id="UPHP01000002">
    <property type="protein sequence ID" value="VBA32028.1"/>
    <property type="molecule type" value="Genomic_DNA"/>
</dbReference>
<gene>
    <name evidence="2" type="ORF">LAUMK136_00180</name>
</gene>
<keyword evidence="1" id="KW-1133">Transmembrane helix</keyword>
<proteinExistence type="predicted"/>
<keyword evidence="3" id="KW-1185">Reference proteome</keyword>
<evidence type="ECO:0000256" key="1">
    <source>
        <dbReference type="SAM" id="Phobius"/>
    </source>
</evidence>
<protein>
    <recommendedName>
        <fullName evidence="4">DUF1275 family protein</fullName>
    </recommendedName>
</protein>
<feature type="transmembrane region" description="Helical" evidence="1">
    <location>
        <begin position="137"/>
        <end position="158"/>
    </location>
</feature>